<feature type="non-terminal residue" evidence="3">
    <location>
        <position position="103"/>
    </location>
</feature>
<sequence>LCLCFPVPAWLTLSPSLSASQGTTGRLNCTLSRGLRVGSYYIYWFQQMSESPPQYLCYCYSDSRLEIGSRVSSCNTGSKDASANAGLLLISGLQAEDEADCYC</sequence>
<dbReference type="InParanoid" id="D2I867"/>
<evidence type="ECO:0000256" key="1">
    <source>
        <dbReference type="SAM" id="SignalP"/>
    </source>
</evidence>
<feature type="chain" id="PRO_5003032587" description="Ig-like domain-containing protein" evidence="1">
    <location>
        <begin position="20"/>
        <end position="103"/>
    </location>
</feature>
<keyword evidence="1" id="KW-0732">Signal</keyword>
<dbReference type="InterPro" id="IPR013106">
    <property type="entry name" value="Ig_V-set"/>
</dbReference>
<dbReference type="Gene3D" id="2.60.40.10">
    <property type="entry name" value="Immunoglobulins"/>
    <property type="match status" value="1"/>
</dbReference>
<feature type="domain" description="Ig-like" evidence="2">
    <location>
        <begin position="8"/>
        <end position="103"/>
    </location>
</feature>
<protein>
    <recommendedName>
        <fullName evidence="2">Ig-like domain-containing protein</fullName>
    </recommendedName>
</protein>
<dbReference type="InterPro" id="IPR013783">
    <property type="entry name" value="Ig-like_fold"/>
</dbReference>
<dbReference type="InterPro" id="IPR050150">
    <property type="entry name" value="IgV_Light_Chain"/>
</dbReference>
<dbReference type="EMBL" id="GL195965">
    <property type="protein sequence ID" value="EFB26320.1"/>
    <property type="molecule type" value="Genomic_DNA"/>
</dbReference>
<reference evidence="3" key="1">
    <citation type="journal article" date="2010" name="Nature">
        <title>The sequence and de novo assembly of the giant panda genome.</title>
        <authorList>
            <person name="Li R."/>
            <person name="Fan W."/>
            <person name="Tian G."/>
            <person name="Zhu H."/>
            <person name="He L."/>
            <person name="Cai J."/>
            <person name="Huang Q."/>
            <person name="Cai Q."/>
            <person name="Li B."/>
            <person name="Bai Y."/>
            <person name="Zhang Z."/>
            <person name="Zhang Y."/>
            <person name="Wang W."/>
            <person name="Li J."/>
            <person name="Wei F."/>
            <person name="Li H."/>
            <person name="Jian M."/>
            <person name="Li J."/>
            <person name="Zhang Z."/>
            <person name="Nielsen R."/>
            <person name="Li D."/>
            <person name="Gu W."/>
            <person name="Yang Z."/>
            <person name="Xuan Z."/>
            <person name="Ryder O.A."/>
            <person name="Leung F.C."/>
            <person name="Zhou Y."/>
            <person name="Cao J."/>
            <person name="Sun X."/>
            <person name="Fu Y."/>
            <person name="Fang X."/>
            <person name="Guo X."/>
            <person name="Wang B."/>
            <person name="Hou R."/>
            <person name="Shen F."/>
            <person name="Mu B."/>
            <person name="Ni P."/>
            <person name="Lin R."/>
            <person name="Qian W."/>
            <person name="Wang G."/>
            <person name="Yu C."/>
            <person name="Nie W."/>
            <person name="Wang J."/>
            <person name="Wu Z."/>
            <person name="Liang H."/>
            <person name="Min J."/>
            <person name="Wu Q."/>
            <person name="Cheng S."/>
            <person name="Ruan J."/>
            <person name="Wang M."/>
            <person name="Shi Z."/>
            <person name="Wen M."/>
            <person name="Liu B."/>
            <person name="Ren X."/>
            <person name="Zheng H."/>
            <person name="Dong D."/>
            <person name="Cook K."/>
            <person name="Shan G."/>
            <person name="Zhang H."/>
            <person name="Kosiol C."/>
            <person name="Xie X."/>
            <person name="Lu Z."/>
            <person name="Zheng H."/>
            <person name="Li Y."/>
            <person name="Steiner C.C."/>
            <person name="Lam T.T."/>
            <person name="Lin S."/>
            <person name="Zhang Q."/>
            <person name="Li G."/>
            <person name="Tian J."/>
            <person name="Gong T."/>
            <person name="Liu H."/>
            <person name="Zhang D."/>
            <person name="Fang L."/>
            <person name="Ye C."/>
            <person name="Zhang J."/>
            <person name="Hu W."/>
            <person name="Xu A."/>
            <person name="Ren Y."/>
            <person name="Zhang G."/>
            <person name="Bruford M.W."/>
            <person name="Li Q."/>
            <person name="Ma L."/>
            <person name="Guo Y."/>
            <person name="An N."/>
            <person name="Hu Y."/>
            <person name="Zheng Y."/>
            <person name="Shi Y."/>
            <person name="Li Z."/>
            <person name="Liu Q."/>
            <person name="Chen Y."/>
            <person name="Zhao J."/>
            <person name="Qu N."/>
            <person name="Zhao S."/>
            <person name="Tian F."/>
            <person name="Wang X."/>
            <person name="Wang H."/>
            <person name="Xu L."/>
            <person name="Liu X."/>
            <person name="Vinar T."/>
            <person name="Wang Y."/>
            <person name="Lam T.W."/>
            <person name="Yiu S.M."/>
            <person name="Liu S."/>
            <person name="Zhang H."/>
            <person name="Li D."/>
            <person name="Huang Y."/>
            <person name="Wang X."/>
            <person name="Yang G."/>
            <person name="Jiang Z."/>
            <person name="Wang J."/>
            <person name="Qin N."/>
            <person name="Li L."/>
            <person name="Li J."/>
            <person name="Bolund L."/>
            <person name="Kristiansen K."/>
            <person name="Wong G.K."/>
            <person name="Olson M."/>
            <person name="Zhang X."/>
            <person name="Li S."/>
            <person name="Yang H."/>
            <person name="Wang J."/>
            <person name="Wang J."/>
        </authorList>
    </citation>
    <scope>NUCLEOTIDE SEQUENCE [LARGE SCALE GENOMIC DNA]</scope>
</reference>
<dbReference type="Pfam" id="PF07686">
    <property type="entry name" value="V-set"/>
    <property type="match status" value="1"/>
</dbReference>
<dbReference type="InterPro" id="IPR036179">
    <property type="entry name" value="Ig-like_dom_sf"/>
</dbReference>
<dbReference type="PANTHER" id="PTHR23267">
    <property type="entry name" value="IMMUNOGLOBULIN LIGHT CHAIN"/>
    <property type="match status" value="1"/>
</dbReference>
<proteinExistence type="predicted"/>
<dbReference type="AlphaFoldDB" id="D2I867"/>
<evidence type="ECO:0000259" key="2">
    <source>
        <dbReference type="PROSITE" id="PS50835"/>
    </source>
</evidence>
<dbReference type="SUPFAM" id="SSF48726">
    <property type="entry name" value="Immunoglobulin"/>
    <property type="match status" value="1"/>
</dbReference>
<evidence type="ECO:0000313" key="3">
    <source>
        <dbReference type="EMBL" id="EFB26320.1"/>
    </source>
</evidence>
<name>D2I867_AILME</name>
<gene>
    <name evidence="3" type="ORF">PANDA_022234</name>
</gene>
<accession>D2I867</accession>
<organism evidence="3">
    <name type="scientific">Ailuropoda melanoleuca</name>
    <name type="common">Giant panda</name>
    <dbReference type="NCBI Taxonomy" id="9646"/>
    <lineage>
        <taxon>Eukaryota</taxon>
        <taxon>Metazoa</taxon>
        <taxon>Chordata</taxon>
        <taxon>Craniata</taxon>
        <taxon>Vertebrata</taxon>
        <taxon>Euteleostomi</taxon>
        <taxon>Mammalia</taxon>
        <taxon>Eutheria</taxon>
        <taxon>Laurasiatheria</taxon>
        <taxon>Carnivora</taxon>
        <taxon>Caniformia</taxon>
        <taxon>Ursidae</taxon>
        <taxon>Ailuropoda</taxon>
    </lineage>
</organism>
<feature type="non-terminal residue" evidence="3">
    <location>
        <position position="1"/>
    </location>
</feature>
<dbReference type="PROSITE" id="PS50835">
    <property type="entry name" value="IG_LIKE"/>
    <property type="match status" value="1"/>
</dbReference>
<dbReference type="InterPro" id="IPR007110">
    <property type="entry name" value="Ig-like_dom"/>
</dbReference>
<feature type="signal peptide" evidence="1">
    <location>
        <begin position="1"/>
        <end position="19"/>
    </location>
</feature>